<organism evidence="1 2">
    <name type="scientific">Pseudomonas fluvialis</name>
    <dbReference type="NCBI Taxonomy" id="1793966"/>
    <lineage>
        <taxon>Bacteria</taxon>
        <taxon>Pseudomonadati</taxon>
        <taxon>Pseudomonadota</taxon>
        <taxon>Gammaproteobacteria</taxon>
        <taxon>Pseudomonadales</taxon>
        <taxon>Pseudomonadaceae</taxon>
        <taxon>Pseudomonas</taxon>
    </lineage>
</organism>
<evidence type="ECO:0000313" key="2">
    <source>
        <dbReference type="Proteomes" id="UP000242861"/>
    </source>
</evidence>
<dbReference type="InterPro" id="IPR007553">
    <property type="entry name" value="2-thiour_desulf"/>
</dbReference>
<dbReference type="RefSeq" id="WP_101193826.1">
    <property type="nucleotide sequence ID" value="NZ_PIYS01000020.1"/>
</dbReference>
<dbReference type="PANTHER" id="PTHR30087">
    <property type="entry name" value="INNER MEMBRANE PROTEIN"/>
    <property type="match status" value="1"/>
</dbReference>
<dbReference type="PANTHER" id="PTHR30087:SF1">
    <property type="entry name" value="HYPOTHETICAL CYTOSOLIC PROTEIN"/>
    <property type="match status" value="1"/>
</dbReference>
<sequence>MQKILVSACLLGEAVRYDGAAHGPFAQLQAWQAEGRVLALCPEMAGGLPTPRPPAEILGGQGAAVLAGQQVVRDCHGQDVSAAFKAGAARALALVCEQGIGMAVLKARSPSCGNRQTYSGEFSGRLVEGAGVTAAALQAAGVVVFNEYELEQAAAWLALQAD</sequence>
<dbReference type="Proteomes" id="UP000242861">
    <property type="component" value="Unassembled WGS sequence"/>
</dbReference>
<accession>A0A2I0CNK1</accession>
<gene>
    <name evidence="1" type="ORF">CW360_11675</name>
</gene>
<reference evidence="2" key="1">
    <citation type="submission" date="2017-12" db="EMBL/GenBank/DDBJ databases">
        <authorList>
            <person name="Yu X.-Y."/>
        </authorList>
    </citation>
    <scope>NUCLEOTIDE SEQUENCE [LARGE SCALE GENOMIC DNA]</scope>
    <source>
        <strain evidence="2">ZYSR67-Z</strain>
    </source>
</reference>
<dbReference type="Pfam" id="PF04463">
    <property type="entry name" value="2-thiour_desulf"/>
    <property type="match status" value="1"/>
</dbReference>
<protein>
    <submittedName>
        <fullName evidence="1">DUF523 domain-containing protein</fullName>
    </submittedName>
</protein>
<evidence type="ECO:0000313" key="1">
    <source>
        <dbReference type="EMBL" id="PKF70737.1"/>
    </source>
</evidence>
<comment type="caution">
    <text evidence="1">The sequence shown here is derived from an EMBL/GenBank/DDBJ whole genome shotgun (WGS) entry which is preliminary data.</text>
</comment>
<dbReference type="EMBL" id="PIYS01000020">
    <property type="protein sequence ID" value="PKF70737.1"/>
    <property type="molecule type" value="Genomic_DNA"/>
</dbReference>
<dbReference type="AlphaFoldDB" id="A0A2I0CNK1"/>
<proteinExistence type="predicted"/>
<name>A0A2I0CNK1_9PSED</name>